<proteinExistence type="predicted"/>
<protein>
    <submittedName>
        <fullName evidence="2">Uncharacterized protein</fullName>
    </submittedName>
</protein>
<keyword evidence="1" id="KW-0472">Membrane</keyword>
<evidence type="ECO:0000313" key="2">
    <source>
        <dbReference type="EMBL" id="OUN89050.1"/>
    </source>
</evidence>
<reference evidence="3" key="1">
    <citation type="submission" date="2017-04" db="EMBL/GenBank/DDBJ databases">
        <title>Function of individual gut microbiota members based on whole genome sequencing of pure cultures obtained from chicken caecum.</title>
        <authorList>
            <person name="Medvecky M."/>
            <person name="Cejkova D."/>
            <person name="Polansky O."/>
            <person name="Karasova D."/>
            <person name="Kubasova T."/>
            <person name="Cizek A."/>
            <person name="Rychlik I."/>
        </authorList>
    </citation>
    <scope>NUCLEOTIDE SEQUENCE [LARGE SCALE GENOMIC DNA]</scope>
    <source>
        <strain evidence="3">An5</strain>
    </source>
</reference>
<feature type="transmembrane region" description="Helical" evidence="1">
    <location>
        <begin position="181"/>
        <end position="201"/>
    </location>
</feature>
<dbReference type="Proteomes" id="UP000195781">
    <property type="component" value="Unassembled WGS sequence"/>
</dbReference>
<evidence type="ECO:0000256" key="1">
    <source>
        <dbReference type="SAM" id="Phobius"/>
    </source>
</evidence>
<dbReference type="OrthoDB" id="3418622at2"/>
<dbReference type="RefSeq" id="WP_094335211.1">
    <property type="nucleotide sequence ID" value="NZ_NFIE01000006.1"/>
</dbReference>
<dbReference type="EMBL" id="NFIE01000006">
    <property type="protein sequence ID" value="OUN89050.1"/>
    <property type="molecule type" value="Genomic_DNA"/>
</dbReference>
<evidence type="ECO:0000313" key="3">
    <source>
        <dbReference type="Proteomes" id="UP000195781"/>
    </source>
</evidence>
<dbReference type="AlphaFoldDB" id="A0A1Y3Y401"/>
<sequence>MAFASEQPLLHQGDNISNCSTRTWAERWLSSERLAPYLADCEGDIDRALALYEWNVALGQVLMRDISHFEVALRNAYDRVMCEGWHGDAHWLLDDASPARRPVMRRSKRGELDANRINRKAIDAVIGRLPSGATSGSVVSNLTLGFWVHLSDRSREAVIWRTFLYRAWPKGTDRRNLQPRAWTVFFACATGSLMLSACLIHKMEGHRRSLRMKMPLHYCALFVRRLQSGCMGTSRPL</sequence>
<name>A0A1Y3Y401_9ACTN</name>
<gene>
    <name evidence="2" type="ORF">B5G02_03490</name>
</gene>
<keyword evidence="1" id="KW-0812">Transmembrane</keyword>
<keyword evidence="1" id="KW-1133">Transmembrane helix</keyword>
<organism evidence="2 3">
    <name type="scientific">[Collinsella] massiliensis</name>
    <dbReference type="NCBI Taxonomy" id="1232426"/>
    <lineage>
        <taxon>Bacteria</taxon>
        <taxon>Bacillati</taxon>
        <taxon>Actinomycetota</taxon>
        <taxon>Coriobacteriia</taxon>
        <taxon>Coriobacteriales</taxon>
        <taxon>Coriobacteriaceae</taxon>
        <taxon>Enorma</taxon>
    </lineage>
</organism>
<keyword evidence="3" id="KW-1185">Reference proteome</keyword>
<accession>A0A1Y3Y401</accession>
<comment type="caution">
    <text evidence="2">The sequence shown here is derived from an EMBL/GenBank/DDBJ whole genome shotgun (WGS) entry which is preliminary data.</text>
</comment>